<dbReference type="NCBIfam" id="TIGR04183">
    <property type="entry name" value="Por_Secre_tail"/>
    <property type="match status" value="1"/>
</dbReference>
<protein>
    <recommendedName>
        <fullName evidence="2">FlgD/Vpr Ig-like domain-containing protein</fullName>
    </recommendedName>
</protein>
<dbReference type="PATRIC" id="fig|1703779.3.peg.2023"/>
<dbReference type="Gene3D" id="2.160.20.10">
    <property type="entry name" value="Single-stranded right-handed beta-helix, Pectin lyase-like"/>
    <property type="match status" value="1"/>
</dbReference>
<dbReference type="EMBL" id="LJUJ01000002">
    <property type="protein sequence ID" value="KPK64552.1"/>
    <property type="molecule type" value="Genomic_DNA"/>
</dbReference>
<dbReference type="InterPro" id="IPR025965">
    <property type="entry name" value="FlgD/Vpr_Ig-like"/>
</dbReference>
<feature type="signal peptide" evidence="1">
    <location>
        <begin position="1"/>
        <end position="21"/>
    </location>
</feature>
<dbReference type="PROSITE" id="PS51257">
    <property type="entry name" value="PROKAR_LIPOPROTEIN"/>
    <property type="match status" value="1"/>
</dbReference>
<gene>
    <name evidence="3" type="ORF">AMJ83_02285</name>
</gene>
<feature type="chain" id="PRO_5006646469" description="FlgD/Vpr Ig-like domain-containing protein" evidence="1">
    <location>
        <begin position="22"/>
        <end position="480"/>
    </location>
</feature>
<dbReference type="AlphaFoldDB" id="A0A0S8FV36"/>
<feature type="domain" description="FlgD/Vpr Ig-like" evidence="2">
    <location>
        <begin position="402"/>
        <end position="468"/>
    </location>
</feature>
<sequence length="480" mass="51666">MYTKITIFISIALSCFMPLSATVINVPGDQPTIQDGIDAAIDGDTVLVAPDTYHENIHFREKGIVVASQYILDDNPAYVESTIINGSTPSHSDTGSCVLIVSDSAYTMADTAAALVGFTLTGGFGTKWQDEHGAGLFREGGGILIQYLSPRIRHNKIVENHITDTQGVTSTGGGAIRCGDGNPSIQNNVIVSNSALYGGGIVLNYTGADIKNNIIAYNSAGGAYGGGGGLWILSNSTFSKNIENNTIVFNHPGGTAPGGGLRLWSANVTIRNNIIWGNEAVQIYRQGGVVVVNYCDVQGSYPGEGNIDTDPFFEIQNFYLSDSSPCIDAGDTSILYNDPEDPFNPGYALWPSKGFLRNDMGTYGGPHRTLLPDVPIGIAERPHEKMPKGITLQNHPNPFSHKTNIAFTVPEEVTHLLLSIYDATGQLVVRFSRITPTHMQPTIVSWNGRDSRGKLVSSGVYFCHLEASNYAQSKRMVVLR</sequence>
<dbReference type="InterPro" id="IPR012334">
    <property type="entry name" value="Pectin_lyas_fold"/>
</dbReference>
<proteinExistence type="predicted"/>
<dbReference type="Gene3D" id="2.60.40.4070">
    <property type="match status" value="1"/>
</dbReference>
<accession>A0A0S8FV36</accession>
<dbReference type="Proteomes" id="UP000051373">
    <property type="component" value="Unassembled WGS sequence"/>
</dbReference>
<reference evidence="3 4" key="1">
    <citation type="journal article" date="2015" name="Microbiome">
        <title>Genomic resolution of linkages in carbon, nitrogen, and sulfur cycling among widespread estuary sediment bacteria.</title>
        <authorList>
            <person name="Baker B.J."/>
            <person name="Lazar C.S."/>
            <person name="Teske A.P."/>
            <person name="Dick G.J."/>
        </authorList>
    </citation>
    <scope>NUCLEOTIDE SEQUENCE [LARGE SCALE GENOMIC DNA]</scope>
    <source>
        <strain evidence="3">SM23_42</strain>
    </source>
</reference>
<keyword evidence="1" id="KW-0732">Signal</keyword>
<evidence type="ECO:0000313" key="4">
    <source>
        <dbReference type="Proteomes" id="UP000051373"/>
    </source>
</evidence>
<evidence type="ECO:0000256" key="1">
    <source>
        <dbReference type="SAM" id="SignalP"/>
    </source>
</evidence>
<dbReference type="SUPFAM" id="SSF51126">
    <property type="entry name" value="Pectin lyase-like"/>
    <property type="match status" value="1"/>
</dbReference>
<dbReference type="STRING" id="1703779.AMJ83_02285"/>
<name>A0A0S8FV36_UNCW3</name>
<evidence type="ECO:0000259" key="2">
    <source>
        <dbReference type="Pfam" id="PF13860"/>
    </source>
</evidence>
<dbReference type="InterPro" id="IPR011050">
    <property type="entry name" value="Pectin_lyase_fold/virulence"/>
</dbReference>
<organism evidence="3 4">
    <name type="scientific">candidate division WOR_3 bacterium SM23_42</name>
    <dbReference type="NCBI Taxonomy" id="1703779"/>
    <lineage>
        <taxon>Bacteria</taxon>
        <taxon>Bacteria division WOR-3</taxon>
    </lineage>
</organism>
<comment type="caution">
    <text evidence="3">The sequence shown here is derived from an EMBL/GenBank/DDBJ whole genome shotgun (WGS) entry which is preliminary data.</text>
</comment>
<dbReference type="InterPro" id="IPR026444">
    <property type="entry name" value="Secre_tail"/>
</dbReference>
<evidence type="ECO:0000313" key="3">
    <source>
        <dbReference type="EMBL" id="KPK64552.1"/>
    </source>
</evidence>
<dbReference type="Pfam" id="PF13860">
    <property type="entry name" value="FlgD_ig"/>
    <property type="match status" value="1"/>
</dbReference>